<dbReference type="CDD" id="cd10931">
    <property type="entry name" value="CE4_u7"/>
    <property type="match status" value="1"/>
</dbReference>
<evidence type="ECO:0000313" key="2">
    <source>
        <dbReference type="EMBL" id="QSG03016.1"/>
    </source>
</evidence>
<evidence type="ECO:0000256" key="1">
    <source>
        <dbReference type="SAM" id="MobiDB-lite"/>
    </source>
</evidence>
<dbReference type="Proteomes" id="UP000663586">
    <property type="component" value="Chromosome"/>
</dbReference>
<gene>
    <name evidence="2" type="primary">cDA12</name>
    <name evidence="2" type="ORF">AArcS_1807</name>
</gene>
<proteinExistence type="predicted"/>
<dbReference type="Gene3D" id="3.20.20.370">
    <property type="entry name" value="Glycoside hydrolase/deacetylase"/>
    <property type="match status" value="1"/>
</dbReference>
<sequence length="317" mass="37253">MIDDHPFALCLTHDVDRPYKTYQSVYYALADRDPRQLQSLFPGRNPYWQFERLMEIEDSLGVRSAFYFLDEQHLLRDRPVRDWFEPDNWMRYMGRYSLDDPAIVDVIHELDEGGWEVGLHGSYESYDDRERLRREKARVESVLGKPVRGGRQHYLNLDVPETWRHQRAVGLKYDTSLGSSQSYGFQYGDSIQRPFDDEFVVFPLTIMEVALPDPTKHFEEAWAECERLLAEAADRGAVMTILWHPRYFSRRDFPGWGALYRRIIENALDRGAWVGPPVELYDQLDHPTDDRFDEPTGDRLDEQVDAEPESTVHESAE</sequence>
<dbReference type="KEGG" id="hara:AArcS_1807"/>
<name>A0A897MXZ6_9EURY</name>
<dbReference type="GeneID" id="70685183"/>
<dbReference type="RefSeq" id="WP_238479992.1">
    <property type="nucleotide sequence ID" value="NZ_CP064786.1"/>
</dbReference>
<accession>A0A897MXZ6</accession>
<dbReference type="EMBL" id="CP064786">
    <property type="protein sequence ID" value="QSG03016.1"/>
    <property type="molecule type" value="Genomic_DNA"/>
</dbReference>
<dbReference type="SUPFAM" id="SSF88713">
    <property type="entry name" value="Glycoside hydrolase/deacetylase"/>
    <property type="match status" value="1"/>
</dbReference>
<evidence type="ECO:0000313" key="3">
    <source>
        <dbReference type="Proteomes" id="UP000663586"/>
    </source>
</evidence>
<keyword evidence="3" id="KW-1185">Reference proteome</keyword>
<organism evidence="2 3">
    <name type="scientific">Natranaeroarchaeum sulfidigenes</name>
    <dbReference type="NCBI Taxonomy" id="2784880"/>
    <lineage>
        <taxon>Archaea</taxon>
        <taxon>Methanobacteriati</taxon>
        <taxon>Methanobacteriota</taxon>
        <taxon>Stenosarchaea group</taxon>
        <taxon>Halobacteria</taxon>
        <taxon>Halobacteriales</taxon>
        <taxon>Natronoarchaeaceae</taxon>
        <taxon>Natranaeroarchaeum</taxon>
    </lineage>
</organism>
<feature type="compositionally biased region" description="Basic and acidic residues" evidence="1">
    <location>
        <begin position="284"/>
        <end position="302"/>
    </location>
</feature>
<dbReference type="AlphaFoldDB" id="A0A897MXZ6"/>
<feature type="region of interest" description="Disordered" evidence="1">
    <location>
        <begin position="284"/>
        <end position="317"/>
    </location>
</feature>
<protein>
    <submittedName>
        <fullName evidence="2">Peptidoglycan/xylan/chitin deacetylase, PgdA/CDA1 family</fullName>
    </submittedName>
</protein>
<reference evidence="2" key="1">
    <citation type="submission" date="2020-11" db="EMBL/GenBank/DDBJ databases">
        <title>Carbohydrate-dependent, anaerobic sulfur respiration: A novel catabolism in halophilic archaea.</title>
        <authorList>
            <person name="Sorokin D.Y."/>
            <person name="Messina E."/>
            <person name="Smedile F."/>
            <person name="La Cono V."/>
            <person name="Hallsworth J.E."/>
            <person name="Yakimov M.M."/>
        </authorList>
    </citation>
    <scope>NUCLEOTIDE SEQUENCE</scope>
    <source>
        <strain evidence="2">AArc-S</strain>
    </source>
</reference>
<dbReference type="GO" id="GO:0005975">
    <property type="term" value="P:carbohydrate metabolic process"/>
    <property type="evidence" value="ECO:0007669"/>
    <property type="project" value="InterPro"/>
</dbReference>
<dbReference type="InterPro" id="IPR011330">
    <property type="entry name" value="Glyco_hydro/deAcase_b/a-brl"/>
</dbReference>